<accession>A0A6A2XR97</accession>
<evidence type="ECO:0000256" key="2">
    <source>
        <dbReference type="ARBA" id="ARBA00022490"/>
    </source>
</evidence>
<keyword evidence="4" id="KW-0932">Cytokinin signaling pathway</keyword>
<name>A0A6A2XR97_HIBSY</name>
<keyword evidence="3" id="KW-0203">Cytokinin biosynthesis</keyword>
<evidence type="ECO:0000313" key="8">
    <source>
        <dbReference type="EMBL" id="KAE8658867.1"/>
    </source>
</evidence>
<dbReference type="InterPro" id="IPR044670">
    <property type="entry name" value="SOFL"/>
</dbReference>
<proteinExistence type="inferred from homology"/>
<protein>
    <submittedName>
        <fullName evidence="8">Uncharacterized protein</fullName>
    </submittedName>
</protein>
<dbReference type="Proteomes" id="UP000436088">
    <property type="component" value="Unassembled WGS sequence"/>
</dbReference>
<dbReference type="PANTHER" id="PTHR33347">
    <property type="entry name" value="OSJNBA0091C07.3 PROTEIN"/>
    <property type="match status" value="1"/>
</dbReference>
<evidence type="ECO:0000256" key="6">
    <source>
        <dbReference type="ARBA" id="ARBA00024199"/>
    </source>
</evidence>
<dbReference type="EMBL" id="VEPZ02001741">
    <property type="protein sequence ID" value="KAE8658867.1"/>
    <property type="molecule type" value="Genomic_DNA"/>
</dbReference>
<dbReference type="GO" id="GO:0009736">
    <property type="term" value="P:cytokinin-activated signaling pathway"/>
    <property type="evidence" value="ECO:0007669"/>
    <property type="project" value="UniProtKB-KW"/>
</dbReference>
<keyword evidence="2" id="KW-0963">Cytoplasm</keyword>
<dbReference type="AlphaFoldDB" id="A0A6A2XR97"/>
<dbReference type="GO" id="GO:0005737">
    <property type="term" value="C:cytoplasm"/>
    <property type="evidence" value="ECO:0007669"/>
    <property type="project" value="UniProtKB-SubCell"/>
</dbReference>
<evidence type="ECO:0000256" key="5">
    <source>
        <dbReference type="ARBA" id="ARBA00023242"/>
    </source>
</evidence>
<evidence type="ECO:0000256" key="1">
    <source>
        <dbReference type="ARBA" id="ARBA00004496"/>
    </source>
</evidence>
<keyword evidence="9" id="KW-1185">Reference proteome</keyword>
<comment type="similarity">
    <text evidence="6">Belongs to the SOFL plant protein family.</text>
</comment>
<evidence type="ECO:0000256" key="7">
    <source>
        <dbReference type="SAM" id="MobiDB-lite"/>
    </source>
</evidence>
<dbReference type="PANTHER" id="PTHR33347:SF34">
    <property type="entry name" value="PROTEIN SOB FIVE-LIKE 6"/>
    <property type="match status" value="1"/>
</dbReference>
<gene>
    <name evidence="8" type="ORF">F3Y22_tig00116968pilonHSYRG00105</name>
</gene>
<reference evidence="8" key="1">
    <citation type="submission" date="2019-09" db="EMBL/GenBank/DDBJ databases">
        <title>Draft genome information of white flower Hibiscus syriacus.</title>
        <authorList>
            <person name="Kim Y.-M."/>
        </authorList>
    </citation>
    <scope>NUCLEOTIDE SEQUENCE [LARGE SCALE GENOMIC DNA]</scope>
    <source>
        <strain evidence="8">YM2019G1</strain>
    </source>
</reference>
<sequence length="219" mass="24870">MNVSASQCSSGCESGWTHYLDQSSYSQSRYQNFSGNFVVYEEEQDLSMMSDASSGPRHYYQDYEECLEENGSFCSVPATPEPAKRSSKNKQKIKDHGSNQQHSYLDDTASSPVISFSKAKNGVMMGVLGVYEQKSCKKEVSMDLLDFSQGFSGTHLKGKSAFHKNWFLEIWEKRFQRFRWIFTFHFLVVSSEETGNDKKGKLSQLLSLTTACAALERKM</sequence>
<feature type="region of interest" description="Disordered" evidence="7">
    <location>
        <begin position="77"/>
        <end position="106"/>
    </location>
</feature>
<comment type="caution">
    <text evidence="8">The sequence shown here is derived from an EMBL/GenBank/DDBJ whole genome shotgun (WGS) entry which is preliminary data.</text>
</comment>
<dbReference type="GO" id="GO:0009691">
    <property type="term" value="P:cytokinin biosynthetic process"/>
    <property type="evidence" value="ECO:0007669"/>
    <property type="project" value="UniProtKB-KW"/>
</dbReference>
<organism evidence="8 9">
    <name type="scientific">Hibiscus syriacus</name>
    <name type="common">Rose of Sharon</name>
    <dbReference type="NCBI Taxonomy" id="106335"/>
    <lineage>
        <taxon>Eukaryota</taxon>
        <taxon>Viridiplantae</taxon>
        <taxon>Streptophyta</taxon>
        <taxon>Embryophyta</taxon>
        <taxon>Tracheophyta</taxon>
        <taxon>Spermatophyta</taxon>
        <taxon>Magnoliopsida</taxon>
        <taxon>eudicotyledons</taxon>
        <taxon>Gunneridae</taxon>
        <taxon>Pentapetalae</taxon>
        <taxon>rosids</taxon>
        <taxon>malvids</taxon>
        <taxon>Malvales</taxon>
        <taxon>Malvaceae</taxon>
        <taxon>Malvoideae</taxon>
        <taxon>Hibiscus</taxon>
    </lineage>
</organism>
<evidence type="ECO:0000256" key="4">
    <source>
        <dbReference type="ARBA" id="ARBA00022864"/>
    </source>
</evidence>
<evidence type="ECO:0000313" key="9">
    <source>
        <dbReference type="Proteomes" id="UP000436088"/>
    </source>
</evidence>
<comment type="subcellular location">
    <subcellularLocation>
        <location evidence="1">Cytoplasm</location>
    </subcellularLocation>
</comment>
<keyword evidence="5" id="KW-0539">Nucleus</keyword>
<evidence type="ECO:0000256" key="3">
    <source>
        <dbReference type="ARBA" id="ARBA00022712"/>
    </source>
</evidence>